<evidence type="ECO:0000313" key="4">
    <source>
        <dbReference type="Proteomes" id="UP000826271"/>
    </source>
</evidence>
<keyword evidence="4" id="KW-1185">Reference proteome</keyword>
<feature type="region of interest" description="Disordered" evidence="1">
    <location>
        <begin position="245"/>
        <end position="270"/>
    </location>
</feature>
<evidence type="ECO:0000256" key="1">
    <source>
        <dbReference type="SAM" id="MobiDB-lite"/>
    </source>
</evidence>
<organism evidence="3 4">
    <name type="scientific">Buddleja alternifolia</name>
    <dbReference type="NCBI Taxonomy" id="168488"/>
    <lineage>
        <taxon>Eukaryota</taxon>
        <taxon>Viridiplantae</taxon>
        <taxon>Streptophyta</taxon>
        <taxon>Embryophyta</taxon>
        <taxon>Tracheophyta</taxon>
        <taxon>Spermatophyta</taxon>
        <taxon>Magnoliopsida</taxon>
        <taxon>eudicotyledons</taxon>
        <taxon>Gunneridae</taxon>
        <taxon>Pentapetalae</taxon>
        <taxon>asterids</taxon>
        <taxon>lamiids</taxon>
        <taxon>Lamiales</taxon>
        <taxon>Scrophulariaceae</taxon>
        <taxon>Buddlejeae</taxon>
        <taxon>Buddleja</taxon>
    </lineage>
</organism>
<sequence>MMENSDSESEEMEVDDSLEEEYGPLHKRPNLMMDNIDLKSLSEKIAAERKNQQSLGTEDFDRLLDWPLDGPPPLGLKLPRTPSFMKEFERLLNQSAKESKDGAASGDHCKASNFNASFLKIGSWEYKPRNEGELVAKFYYAKQRLVWEFLDGGKLSKQPLFFIREINPQSRRNTLWQATSDFTGGEATKHRRHYLECPHFPLGKHIDKLAESDPRSNELSKFPWEEINLDSPFFETDDEDALSIYSESDPSETPSPSSCEAPSPSSARNTLTVEDIKNGRVEQLKDPNNWDHIEAPGLTTSMSMTDLVSHLENLISEQGTSNDLSTLSSEDQQSLQMLDDIRRCLFSDTQDSPAPDDKSLMSWVNSLCCLLQQDTDMQYKSDVGESSGFGGSEGGKESDDICGFNQLYDMSRKDSFGDLLLNVSRMASLPQFLFKISDNFECQS</sequence>
<feature type="region of interest" description="Disordered" evidence="1">
    <location>
        <begin position="1"/>
        <end position="29"/>
    </location>
</feature>
<dbReference type="InterPro" id="IPR057939">
    <property type="entry name" value="TRF2_HOY1_PH"/>
</dbReference>
<feature type="compositionally biased region" description="Acidic residues" evidence="1">
    <location>
        <begin position="1"/>
        <end position="22"/>
    </location>
</feature>
<comment type="caution">
    <text evidence="3">The sequence shown here is derived from an EMBL/GenBank/DDBJ whole genome shotgun (WGS) entry which is preliminary data.</text>
</comment>
<accession>A0AAV6XZ37</accession>
<feature type="compositionally biased region" description="Low complexity" evidence="1">
    <location>
        <begin position="246"/>
        <end position="266"/>
    </location>
</feature>
<name>A0AAV6XZ37_9LAMI</name>
<proteinExistence type="predicted"/>
<reference evidence="3" key="1">
    <citation type="submission" date="2019-10" db="EMBL/GenBank/DDBJ databases">
        <authorList>
            <person name="Zhang R."/>
            <person name="Pan Y."/>
            <person name="Wang J."/>
            <person name="Ma R."/>
            <person name="Yu S."/>
        </authorList>
    </citation>
    <scope>NUCLEOTIDE SEQUENCE</scope>
    <source>
        <strain evidence="3">LA-IB0</strain>
        <tissue evidence="3">Leaf</tissue>
    </source>
</reference>
<evidence type="ECO:0000259" key="2">
    <source>
        <dbReference type="Pfam" id="PF24818"/>
    </source>
</evidence>
<evidence type="ECO:0000313" key="3">
    <source>
        <dbReference type="EMBL" id="KAG8388206.1"/>
    </source>
</evidence>
<dbReference type="AlphaFoldDB" id="A0AAV6XZ37"/>
<dbReference type="Proteomes" id="UP000826271">
    <property type="component" value="Unassembled WGS sequence"/>
</dbReference>
<dbReference type="PANTHER" id="PTHR33494:SF1">
    <property type="entry name" value="C2H2-TYPE DOMAIN-CONTAINING PROTEIN-RELATED"/>
    <property type="match status" value="1"/>
</dbReference>
<feature type="domain" description="TRF2/HOY1 PH-like" evidence="2">
    <location>
        <begin position="113"/>
        <end position="155"/>
    </location>
</feature>
<protein>
    <recommendedName>
        <fullName evidence="2">TRF2/HOY1 PH-like domain-containing protein</fullName>
    </recommendedName>
</protein>
<dbReference type="PANTHER" id="PTHR33494">
    <property type="entry name" value="OS02G0793800 PROTEIN"/>
    <property type="match status" value="1"/>
</dbReference>
<dbReference type="Pfam" id="PF24818">
    <property type="entry name" value="PH_TRF2_HOY1"/>
    <property type="match status" value="1"/>
</dbReference>
<gene>
    <name evidence="3" type="ORF">BUALT_Bualt02G0101600</name>
</gene>
<dbReference type="EMBL" id="WHWC01000002">
    <property type="protein sequence ID" value="KAG8388206.1"/>
    <property type="molecule type" value="Genomic_DNA"/>
</dbReference>